<evidence type="ECO:0000256" key="6">
    <source>
        <dbReference type="ARBA" id="ARBA00023118"/>
    </source>
</evidence>
<evidence type="ECO:0000256" key="1">
    <source>
        <dbReference type="ARBA" id="ARBA00022722"/>
    </source>
</evidence>
<proteinExistence type="predicted"/>
<protein>
    <submittedName>
        <fullName evidence="7">CRISPR associated protein Cas1</fullName>
    </submittedName>
</protein>
<gene>
    <name evidence="7" type="ORF">SAMN04488502_105196</name>
</gene>
<evidence type="ECO:0000313" key="7">
    <source>
        <dbReference type="EMBL" id="SDM55178.1"/>
    </source>
</evidence>
<keyword evidence="1" id="KW-0540">Nuclease</keyword>
<evidence type="ECO:0000256" key="3">
    <source>
        <dbReference type="ARBA" id="ARBA00022759"/>
    </source>
</evidence>
<dbReference type="Proteomes" id="UP000214880">
    <property type="component" value="Unassembled WGS sequence"/>
</dbReference>
<dbReference type="EMBL" id="FNHB01000005">
    <property type="protein sequence ID" value="SDM55178.1"/>
    <property type="molecule type" value="Genomic_DNA"/>
</dbReference>
<keyword evidence="8" id="KW-1185">Reference proteome</keyword>
<reference evidence="7 8" key="1">
    <citation type="submission" date="2016-10" db="EMBL/GenBank/DDBJ databases">
        <authorList>
            <person name="de Groot N.N."/>
        </authorList>
    </citation>
    <scope>NUCLEOTIDE SEQUENCE [LARGE SCALE GENOMIC DNA]</scope>
    <source>
        <strain evidence="7 8">DSM 1736</strain>
    </source>
</reference>
<dbReference type="GO" id="GO:0004519">
    <property type="term" value="F:endonuclease activity"/>
    <property type="evidence" value="ECO:0007669"/>
    <property type="project" value="UniProtKB-KW"/>
</dbReference>
<dbReference type="GO" id="GO:0046872">
    <property type="term" value="F:metal ion binding"/>
    <property type="evidence" value="ECO:0007669"/>
    <property type="project" value="UniProtKB-KW"/>
</dbReference>
<dbReference type="GO" id="GO:0051607">
    <property type="term" value="P:defense response to virus"/>
    <property type="evidence" value="ECO:0007669"/>
    <property type="project" value="UniProtKB-KW"/>
</dbReference>
<dbReference type="AlphaFoldDB" id="A0A1G9U5K9"/>
<evidence type="ECO:0000256" key="5">
    <source>
        <dbReference type="ARBA" id="ARBA00022842"/>
    </source>
</evidence>
<keyword evidence="5" id="KW-0460">Magnesium</keyword>
<dbReference type="InterPro" id="IPR002729">
    <property type="entry name" value="CRISPR-assoc_Cas1"/>
</dbReference>
<keyword evidence="4" id="KW-0378">Hydrolase</keyword>
<evidence type="ECO:0000256" key="2">
    <source>
        <dbReference type="ARBA" id="ARBA00022723"/>
    </source>
</evidence>
<keyword evidence="2" id="KW-0479">Metal-binding</keyword>
<sequence>MKEETRYIFSKGDLSRKDFSICFRGERGNIYLPIKDTKELYCFNDITLSTKLLEILAKAGISYISSGTMKITWGHSIPKTICSAAG</sequence>
<evidence type="ECO:0000256" key="4">
    <source>
        <dbReference type="ARBA" id="ARBA00022801"/>
    </source>
</evidence>
<organism evidence="7 8">
    <name type="scientific">Dendrosporobacter quercicolus</name>
    <dbReference type="NCBI Taxonomy" id="146817"/>
    <lineage>
        <taxon>Bacteria</taxon>
        <taxon>Bacillati</taxon>
        <taxon>Bacillota</taxon>
        <taxon>Negativicutes</taxon>
        <taxon>Selenomonadales</taxon>
        <taxon>Sporomusaceae</taxon>
        <taxon>Dendrosporobacter</taxon>
    </lineage>
</organism>
<dbReference type="InterPro" id="IPR042211">
    <property type="entry name" value="CRISPR-assoc_Cas1_N"/>
</dbReference>
<name>A0A1G9U5K9_9FIRM</name>
<accession>A0A1G9U5K9</accession>
<dbReference type="Gene3D" id="3.100.10.20">
    <property type="entry name" value="CRISPR-associated endonuclease Cas1, N-terminal domain"/>
    <property type="match status" value="1"/>
</dbReference>
<evidence type="ECO:0000313" key="8">
    <source>
        <dbReference type="Proteomes" id="UP000214880"/>
    </source>
</evidence>
<dbReference type="STRING" id="146817.SAMN04488502_105196"/>
<dbReference type="GO" id="GO:0016787">
    <property type="term" value="F:hydrolase activity"/>
    <property type="evidence" value="ECO:0007669"/>
    <property type="project" value="UniProtKB-KW"/>
</dbReference>
<keyword evidence="3" id="KW-0255">Endonuclease</keyword>
<keyword evidence="6" id="KW-0051">Antiviral defense</keyword>
<dbReference type="GO" id="GO:0003676">
    <property type="term" value="F:nucleic acid binding"/>
    <property type="evidence" value="ECO:0007669"/>
    <property type="project" value="InterPro"/>
</dbReference>
<dbReference type="GO" id="GO:0043571">
    <property type="term" value="P:maintenance of CRISPR repeat elements"/>
    <property type="evidence" value="ECO:0007669"/>
    <property type="project" value="InterPro"/>
</dbReference>
<dbReference type="Pfam" id="PF01867">
    <property type="entry name" value="Cas_Cas1"/>
    <property type="match status" value="1"/>
</dbReference>